<evidence type="ECO:0000259" key="2">
    <source>
        <dbReference type="PROSITE" id="PS51205"/>
    </source>
</evidence>
<feature type="compositionally biased region" description="Basic and acidic residues" evidence="1">
    <location>
        <begin position="458"/>
        <end position="473"/>
    </location>
</feature>
<dbReference type="PANTHER" id="PTHR23101:SF25">
    <property type="entry name" value="GTPASE-ACTIVATING PROTEIN AND VPS9 DOMAIN-CONTAINING PROTEIN 1"/>
    <property type="match status" value="1"/>
</dbReference>
<accession>A0ABR3JCA8</accession>
<feature type="compositionally biased region" description="Gly residues" evidence="1">
    <location>
        <begin position="826"/>
        <end position="835"/>
    </location>
</feature>
<proteinExistence type="predicted"/>
<feature type="compositionally biased region" description="Acidic residues" evidence="1">
    <location>
        <begin position="911"/>
        <end position="937"/>
    </location>
</feature>
<dbReference type="EMBL" id="JASNQZ010000008">
    <property type="protein sequence ID" value="KAL0953328.1"/>
    <property type="molecule type" value="Genomic_DNA"/>
</dbReference>
<protein>
    <recommendedName>
        <fullName evidence="2">VPS9 domain-containing protein</fullName>
    </recommendedName>
</protein>
<keyword evidence="4" id="KW-1185">Reference proteome</keyword>
<dbReference type="InterPro" id="IPR045046">
    <property type="entry name" value="Vps9-like"/>
</dbReference>
<feature type="region of interest" description="Disordered" evidence="1">
    <location>
        <begin position="654"/>
        <end position="684"/>
    </location>
</feature>
<evidence type="ECO:0000313" key="4">
    <source>
        <dbReference type="Proteomes" id="UP001556367"/>
    </source>
</evidence>
<dbReference type="PROSITE" id="PS51205">
    <property type="entry name" value="VPS9"/>
    <property type="match status" value="1"/>
</dbReference>
<feature type="domain" description="VPS9" evidence="2">
    <location>
        <begin position="508"/>
        <end position="749"/>
    </location>
</feature>
<feature type="compositionally biased region" description="Pro residues" evidence="1">
    <location>
        <begin position="663"/>
        <end position="683"/>
    </location>
</feature>
<dbReference type="Pfam" id="PF02204">
    <property type="entry name" value="VPS9"/>
    <property type="match status" value="1"/>
</dbReference>
<feature type="region of interest" description="Disordered" evidence="1">
    <location>
        <begin position="263"/>
        <end position="287"/>
    </location>
</feature>
<dbReference type="Proteomes" id="UP001556367">
    <property type="component" value="Unassembled WGS sequence"/>
</dbReference>
<evidence type="ECO:0000313" key="3">
    <source>
        <dbReference type="EMBL" id="KAL0953328.1"/>
    </source>
</evidence>
<organism evidence="3 4">
    <name type="scientific">Hohenbuehelia grisea</name>
    <dbReference type="NCBI Taxonomy" id="104357"/>
    <lineage>
        <taxon>Eukaryota</taxon>
        <taxon>Fungi</taxon>
        <taxon>Dikarya</taxon>
        <taxon>Basidiomycota</taxon>
        <taxon>Agaricomycotina</taxon>
        <taxon>Agaricomycetes</taxon>
        <taxon>Agaricomycetidae</taxon>
        <taxon>Agaricales</taxon>
        <taxon>Pleurotineae</taxon>
        <taxon>Pleurotaceae</taxon>
        <taxon>Hohenbuehelia</taxon>
    </lineage>
</organism>
<dbReference type="Gene3D" id="1.20.1050.80">
    <property type="entry name" value="VPS9 domain"/>
    <property type="match status" value="2"/>
</dbReference>
<dbReference type="SUPFAM" id="SSF109993">
    <property type="entry name" value="VPS9 domain"/>
    <property type="match status" value="1"/>
</dbReference>
<reference evidence="4" key="1">
    <citation type="submission" date="2024-06" db="EMBL/GenBank/DDBJ databases">
        <title>Multi-omics analyses provide insights into the biosynthesis of the anticancer antibiotic pleurotin in Hohenbuehelia grisea.</title>
        <authorList>
            <person name="Weaver J.A."/>
            <person name="Alberti F."/>
        </authorList>
    </citation>
    <scope>NUCLEOTIDE SEQUENCE [LARGE SCALE GENOMIC DNA]</scope>
    <source>
        <strain evidence="4">T-177</strain>
    </source>
</reference>
<feature type="compositionally biased region" description="Polar residues" evidence="1">
    <location>
        <begin position="41"/>
        <end position="57"/>
    </location>
</feature>
<dbReference type="InterPro" id="IPR037191">
    <property type="entry name" value="VPS9_dom_sf"/>
</dbReference>
<feature type="region of interest" description="Disordered" evidence="1">
    <location>
        <begin position="447"/>
        <end position="473"/>
    </location>
</feature>
<feature type="region of interest" description="Disordered" evidence="1">
    <location>
        <begin position="881"/>
        <end position="1032"/>
    </location>
</feature>
<feature type="compositionally biased region" description="Basic and acidic residues" evidence="1">
    <location>
        <begin position="944"/>
        <end position="982"/>
    </location>
</feature>
<comment type="caution">
    <text evidence="3">The sequence shown here is derived from an EMBL/GenBank/DDBJ whole genome shotgun (WGS) entry which is preliminary data.</text>
</comment>
<evidence type="ECO:0000256" key="1">
    <source>
        <dbReference type="SAM" id="MobiDB-lite"/>
    </source>
</evidence>
<sequence length="1073" mass="114739">MTSKRGDAQFPATSIGRVQGSRISRTPSHESLAAHPLLAPISTSVEVQNPLSPSGSATEGAPRYVPYTPRQRVSPSSTTTGSTLQPAVAASPPHQQQGDATNKLQHMNMKAAAQNLGLDMGSVGWTILEKIISESDSGPEWTHIWNALTVGKATLLLPLEPASTNEKLTPEYIRDHVIFCDGRPRDKSHIVTLSGLRGSLESETLVFRSSIHPYTKLFQDILATDTRTHALNALPPLPYLLAPSQANPYPSFVTSAFTDALPLPPRASTTKPPLPPRPAPRGAAQQSSSRLVNPFASLFGHKAPSPLNIPSPTPAAPKPPEPDHVVEISALAINRRVVLKDVGKEMNRALRSEVKESLAGLPGWVIDKVHEFTADFYPVVKSSSKNAKMTTSPKKGALVPGAVGVMSMSPNMSPPTSTTPYAVNAAQDVPEDAAQRFQEFYESLEEELEGGHSPFMSRKKEETAPTEEVETRKVHSEAKIREILETVERTICFLFYDRIYMQPLSDDASHDEALSGRVAALNMLDLGLEHLDVQVGNLGADLDLVVKACGETLTQLDIACRTPSDKAAVLVAAHKIVVDGLGRLPLVRLKSEGSEERRPISAVEEKPLMGLPVTASPEPLSVTPTLSANISPTIVLTEPPETPAQATKREMLEPHAGETPRPSDAPPPLPPRSFSPVQPPKEPTPVSGDVLLPLIIFSVVKANPPHLVSHLLFTQRFRNHAVGGEESYCLINLLAVAEFLENVDLAALGLGDSDKVMSTATLTPLPVLRTPTTPDGPLGRLDEFSESLRGRVGQGVDALAGSANKVITGVVDSSFTILRSLIPEGAAGGTVGGPSPGVSTRTMSEPALNSAERAGFGLLRRQSSGFSIANIAASLPIPGARARSGSHVEESGQQLVTVSRPGSIKSVREEADGESDEDEDGSSEDGEEEEDEDDDGEGSVAASTREHDARSIRSFESMMSEKVKGREKRSSSMRKSLSDRLAHVSGMAASIKDSSPSRRSSILPAVHGPAANRFNSPANSGPPSPIHGLRLTPPNQRFMECIEDDLRVSEVGDLLKEYRRLVTAVRAAGGFDE</sequence>
<gene>
    <name evidence="3" type="ORF">HGRIS_004573</name>
</gene>
<feature type="region of interest" description="Disordered" evidence="1">
    <location>
        <begin position="826"/>
        <end position="845"/>
    </location>
</feature>
<dbReference type="PANTHER" id="PTHR23101">
    <property type="entry name" value="RAB GDP/GTP EXCHANGE FACTOR"/>
    <property type="match status" value="1"/>
</dbReference>
<name>A0ABR3JCA8_9AGAR</name>
<feature type="region of interest" description="Disordered" evidence="1">
    <location>
        <begin position="1"/>
        <end position="100"/>
    </location>
</feature>
<feature type="compositionally biased region" description="Polar residues" evidence="1">
    <location>
        <begin position="71"/>
        <end position="85"/>
    </location>
</feature>
<dbReference type="InterPro" id="IPR003123">
    <property type="entry name" value="VPS9"/>
</dbReference>